<reference evidence="1 2" key="1">
    <citation type="submission" date="2023-05" db="EMBL/GenBank/DDBJ databases">
        <title>Novel species of genus Flectobacillus isolated from stream in China.</title>
        <authorList>
            <person name="Lu H."/>
        </authorList>
    </citation>
    <scope>NUCLEOTIDE SEQUENCE [LARGE SCALE GENOMIC DNA]</scope>
    <source>
        <strain evidence="1 2">KCTC 42575</strain>
    </source>
</reference>
<evidence type="ECO:0000313" key="1">
    <source>
        <dbReference type="EMBL" id="MDI9860151.1"/>
    </source>
</evidence>
<dbReference type="RefSeq" id="WP_283344947.1">
    <property type="nucleotide sequence ID" value="NZ_JASHIF010000010.1"/>
</dbReference>
<proteinExistence type="predicted"/>
<protein>
    <recommendedName>
        <fullName evidence="3">DUF3471 domain-containing protein</fullName>
    </recommendedName>
</protein>
<name>A0ABT6Y9E3_9BACT</name>
<keyword evidence="2" id="KW-1185">Reference proteome</keyword>
<gene>
    <name evidence="1" type="ORF">QM524_13105</name>
</gene>
<organism evidence="1 2">
    <name type="scientific">Flectobacillus roseus</name>
    <dbReference type="NCBI Taxonomy" id="502259"/>
    <lineage>
        <taxon>Bacteria</taxon>
        <taxon>Pseudomonadati</taxon>
        <taxon>Bacteroidota</taxon>
        <taxon>Cytophagia</taxon>
        <taxon>Cytophagales</taxon>
        <taxon>Flectobacillaceae</taxon>
        <taxon>Flectobacillus</taxon>
    </lineage>
</organism>
<dbReference type="Proteomes" id="UP001236507">
    <property type="component" value="Unassembled WGS sequence"/>
</dbReference>
<accession>A0ABT6Y9E3</accession>
<dbReference type="EMBL" id="JASHIF010000010">
    <property type="protein sequence ID" value="MDI9860151.1"/>
    <property type="molecule type" value="Genomic_DNA"/>
</dbReference>
<comment type="caution">
    <text evidence="1">The sequence shown here is derived from an EMBL/GenBank/DDBJ whole genome shotgun (WGS) entry which is preliminary data.</text>
</comment>
<sequence>MHHLLIASLLSVGQPTAQLSDITIPQTISVQADSLSFKDYFGNYKMQANDQIPKIKIYYKNGSLVALAGDYPETKLSKKQDDEFEEANYGAAVFFIRKDGLVVGIKVVVQGQEMLGDKEI</sequence>
<evidence type="ECO:0000313" key="2">
    <source>
        <dbReference type="Proteomes" id="UP001236507"/>
    </source>
</evidence>
<evidence type="ECO:0008006" key="3">
    <source>
        <dbReference type="Google" id="ProtNLM"/>
    </source>
</evidence>